<dbReference type="SUPFAM" id="SSF56436">
    <property type="entry name" value="C-type lectin-like"/>
    <property type="match status" value="3"/>
</dbReference>
<evidence type="ECO:0000259" key="4">
    <source>
        <dbReference type="PROSITE" id="PS50041"/>
    </source>
</evidence>
<keyword evidence="1" id="KW-1015">Disulfide bond</keyword>
<dbReference type="EMBL" id="JABEBT010000115">
    <property type="protein sequence ID" value="KAF7631187.1"/>
    <property type="molecule type" value="Genomic_DNA"/>
</dbReference>
<keyword evidence="6" id="KW-1185">Reference proteome</keyword>
<proteinExistence type="predicted"/>
<dbReference type="InterPro" id="IPR016186">
    <property type="entry name" value="C-type_lectin-like/link_sf"/>
</dbReference>
<dbReference type="InterPro" id="IPR018378">
    <property type="entry name" value="C-type_lectin_CS"/>
</dbReference>
<feature type="compositionally biased region" description="Basic residues" evidence="2">
    <location>
        <begin position="330"/>
        <end position="339"/>
    </location>
</feature>
<feature type="domain" description="C-type lectin" evidence="4">
    <location>
        <begin position="19"/>
        <end position="148"/>
    </location>
</feature>
<dbReference type="PANTHER" id="PTHR22803">
    <property type="entry name" value="MANNOSE, PHOSPHOLIPASE, LECTIN RECEPTOR RELATED"/>
    <property type="match status" value="1"/>
</dbReference>
<dbReference type="AlphaFoldDB" id="A0A8S9ZFF2"/>
<organism evidence="5 6">
    <name type="scientific">Meloidogyne graminicola</name>
    <dbReference type="NCBI Taxonomy" id="189291"/>
    <lineage>
        <taxon>Eukaryota</taxon>
        <taxon>Metazoa</taxon>
        <taxon>Ecdysozoa</taxon>
        <taxon>Nematoda</taxon>
        <taxon>Chromadorea</taxon>
        <taxon>Rhabditida</taxon>
        <taxon>Tylenchina</taxon>
        <taxon>Tylenchomorpha</taxon>
        <taxon>Tylenchoidea</taxon>
        <taxon>Meloidogynidae</taxon>
        <taxon>Meloidogyninae</taxon>
        <taxon>Meloidogyne</taxon>
    </lineage>
</organism>
<evidence type="ECO:0000256" key="3">
    <source>
        <dbReference type="SAM" id="SignalP"/>
    </source>
</evidence>
<feature type="compositionally biased region" description="Low complexity" evidence="2">
    <location>
        <begin position="340"/>
        <end position="353"/>
    </location>
</feature>
<accession>A0A8S9ZFF2</accession>
<comment type="caution">
    <text evidence="5">The sequence shown here is derived from an EMBL/GenBank/DDBJ whole genome shotgun (WGS) entry which is preliminary data.</text>
</comment>
<dbReference type="InterPro" id="IPR001304">
    <property type="entry name" value="C-type_lectin-like"/>
</dbReference>
<dbReference type="InterPro" id="IPR016187">
    <property type="entry name" value="CTDL_fold"/>
</dbReference>
<dbReference type="Gene3D" id="3.10.100.10">
    <property type="entry name" value="Mannose-Binding Protein A, subunit A"/>
    <property type="match status" value="3"/>
</dbReference>
<feature type="chain" id="PRO_5035743725" evidence="3">
    <location>
        <begin position="33"/>
        <end position="409"/>
    </location>
</feature>
<dbReference type="Proteomes" id="UP000605970">
    <property type="component" value="Unassembled WGS sequence"/>
</dbReference>
<protein>
    <submittedName>
        <fullName evidence="5">C-type lectin domain-containing protein</fullName>
    </submittedName>
</protein>
<dbReference type="PROSITE" id="PS50041">
    <property type="entry name" value="C_TYPE_LECTIN_2"/>
    <property type="match status" value="1"/>
</dbReference>
<feature type="compositionally biased region" description="Basic and acidic residues" evidence="2">
    <location>
        <begin position="290"/>
        <end position="328"/>
    </location>
</feature>
<dbReference type="CDD" id="cd00037">
    <property type="entry name" value="CLECT"/>
    <property type="match status" value="1"/>
</dbReference>
<dbReference type="SMART" id="SM00034">
    <property type="entry name" value="CLECT"/>
    <property type="match status" value="2"/>
</dbReference>
<sequence length="409" mass="45543">MKLYVSLSSFILLQMPLLCLLVLQSNITYFQARQICLKLGSDIASIHSQSENEFVYSIVPSGGLNLFIGMHQKLTDNAESSVLNCSWSDATACDFGNFNGEDDPARQQYPWIKNPTSTTDGNPVECVEITDTMQGVGSPDYKWNDIACYDRLDGVVCKKNCNCPSQPNTGYKCGSDDWHWKTGRDGKSFAYKHFDSSNCTYFDATSICAKYHARPCSVHSEEENEFLMEEVVSLQFSSGRVKRDVHSVNSNEPCIWLGHHITYKENKTSCYCDDGNECTFGNNNVSNKENNGKDDNNGKDKKEKKNKKDKDDKGKEKKNKKSEEECSCAKKNKTKKPKVQKTTTPMPLTTKPQPSNPWAPGCPSKPGSGSNGGCDNKKHCVAMGKDGKWRDISCEQPGTGIICKRPCTP</sequence>
<dbReference type="InterPro" id="IPR050111">
    <property type="entry name" value="C-type_lectin/snaclec_domain"/>
</dbReference>
<evidence type="ECO:0000256" key="2">
    <source>
        <dbReference type="SAM" id="MobiDB-lite"/>
    </source>
</evidence>
<feature type="signal peptide" evidence="3">
    <location>
        <begin position="1"/>
        <end position="32"/>
    </location>
</feature>
<dbReference type="PROSITE" id="PS00615">
    <property type="entry name" value="C_TYPE_LECTIN_1"/>
    <property type="match status" value="1"/>
</dbReference>
<evidence type="ECO:0000313" key="5">
    <source>
        <dbReference type="EMBL" id="KAF7631187.1"/>
    </source>
</evidence>
<dbReference type="OrthoDB" id="5833759at2759"/>
<name>A0A8S9ZFF2_9BILA</name>
<reference evidence="5" key="1">
    <citation type="journal article" date="2020" name="Ecol. Evol.">
        <title>Genome structure and content of the rice root-knot nematode (Meloidogyne graminicola).</title>
        <authorList>
            <person name="Phan N.T."/>
            <person name="Danchin E.G.J."/>
            <person name="Klopp C."/>
            <person name="Perfus-Barbeoch L."/>
            <person name="Kozlowski D.K."/>
            <person name="Koutsovoulos G.D."/>
            <person name="Lopez-Roques C."/>
            <person name="Bouchez O."/>
            <person name="Zahm M."/>
            <person name="Besnard G."/>
            <person name="Bellafiore S."/>
        </authorList>
    </citation>
    <scope>NUCLEOTIDE SEQUENCE</scope>
    <source>
        <strain evidence="5">VN-18</strain>
    </source>
</reference>
<gene>
    <name evidence="5" type="ORF">Mgra_00008561</name>
</gene>
<evidence type="ECO:0000256" key="1">
    <source>
        <dbReference type="ARBA" id="ARBA00023157"/>
    </source>
</evidence>
<feature type="region of interest" description="Disordered" evidence="2">
    <location>
        <begin position="283"/>
        <end position="377"/>
    </location>
</feature>
<keyword evidence="3" id="KW-0732">Signal</keyword>
<evidence type="ECO:0000313" key="6">
    <source>
        <dbReference type="Proteomes" id="UP000605970"/>
    </source>
</evidence>
<dbReference type="Pfam" id="PF00059">
    <property type="entry name" value="Lectin_C"/>
    <property type="match status" value="1"/>
</dbReference>